<name>X0W120_9ZZZZ</name>
<keyword evidence="2 5" id="KW-0812">Transmembrane</keyword>
<evidence type="ECO:0000256" key="3">
    <source>
        <dbReference type="ARBA" id="ARBA00022989"/>
    </source>
</evidence>
<dbReference type="PANTHER" id="PTHR43394:SF1">
    <property type="entry name" value="ATP-BINDING CASSETTE SUB-FAMILY B MEMBER 10, MITOCHONDRIAL"/>
    <property type="match status" value="1"/>
</dbReference>
<feature type="domain" description="ABC transmembrane type-1" evidence="6">
    <location>
        <begin position="19"/>
        <end position="134"/>
    </location>
</feature>
<feature type="transmembrane region" description="Helical" evidence="5">
    <location>
        <begin position="12"/>
        <end position="35"/>
    </location>
</feature>
<dbReference type="SUPFAM" id="SSF90123">
    <property type="entry name" value="ABC transporter transmembrane region"/>
    <property type="match status" value="1"/>
</dbReference>
<dbReference type="AlphaFoldDB" id="X0W120"/>
<evidence type="ECO:0000313" key="7">
    <source>
        <dbReference type="EMBL" id="GAG18363.1"/>
    </source>
</evidence>
<evidence type="ECO:0000259" key="6">
    <source>
        <dbReference type="PROSITE" id="PS50929"/>
    </source>
</evidence>
<proteinExistence type="predicted"/>
<evidence type="ECO:0000256" key="1">
    <source>
        <dbReference type="ARBA" id="ARBA00004141"/>
    </source>
</evidence>
<dbReference type="EMBL" id="BARS01038067">
    <property type="protein sequence ID" value="GAG18363.1"/>
    <property type="molecule type" value="Genomic_DNA"/>
</dbReference>
<dbReference type="PROSITE" id="PS50929">
    <property type="entry name" value="ABC_TM1F"/>
    <property type="match status" value="1"/>
</dbReference>
<sequence>MSTLRRFLGYLSPYPGLLVLVGLSMIGGICTELFLPRLLGMVIDRGLSTKSMSAVLRYTGFLGLTAMVRAGLHYLQGYSRERAGQEVIRSLRHQLYARLQRLSFTYYTMNPTGDLMSRLTSDVHSILDFVEGRIQA</sequence>
<dbReference type="PANTHER" id="PTHR43394">
    <property type="entry name" value="ATP-DEPENDENT PERMEASE MDL1, MITOCHONDRIAL"/>
    <property type="match status" value="1"/>
</dbReference>
<reference evidence="7" key="1">
    <citation type="journal article" date="2014" name="Front. Microbiol.">
        <title>High frequency of phylogenetically diverse reductive dehalogenase-homologous genes in deep subseafloor sedimentary metagenomes.</title>
        <authorList>
            <person name="Kawai M."/>
            <person name="Futagami T."/>
            <person name="Toyoda A."/>
            <person name="Takaki Y."/>
            <person name="Nishi S."/>
            <person name="Hori S."/>
            <person name="Arai W."/>
            <person name="Tsubouchi T."/>
            <person name="Morono Y."/>
            <person name="Uchiyama I."/>
            <person name="Ito T."/>
            <person name="Fujiyama A."/>
            <person name="Inagaki F."/>
            <person name="Takami H."/>
        </authorList>
    </citation>
    <scope>NUCLEOTIDE SEQUENCE</scope>
    <source>
        <strain evidence="7">Expedition CK06-06</strain>
    </source>
</reference>
<dbReference type="InterPro" id="IPR039421">
    <property type="entry name" value="Type_1_exporter"/>
</dbReference>
<keyword evidence="3 5" id="KW-1133">Transmembrane helix</keyword>
<feature type="non-terminal residue" evidence="7">
    <location>
        <position position="136"/>
    </location>
</feature>
<evidence type="ECO:0000256" key="5">
    <source>
        <dbReference type="SAM" id="Phobius"/>
    </source>
</evidence>
<dbReference type="GO" id="GO:0016020">
    <property type="term" value="C:membrane"/>
    <property type="evidence" value="ECO:0007669"/>
    <property type="project" value="UniProtKB-SubCell"/>
</dbReference>
<keyword evidence="4 5" id="KW-0472">Membrane</keyword>
<evidence type="ECO:0000256" key="4">
    <source>
        <dbReference type="ARBA" id="ARBA00023136"/>
    </source>
</evidence>
<dbReference type="Gene3D" id="1.20.1560.10">
    <property type="entry name" value="ABC transporter type 1, transmembrane domain"/>
    <property type="match status" value="1"/>
</dbReference>
<gene>
    <name evidence="7" type="ORF">S01H1_58280</name>
</gene>
<evidence type="ECO:0000256" key="2">
    <source>
        <dbReference type="ARBA" id="ARBA00022692"/>
    </source>
</evidence>
<dbReference type="InterPro" id="IPR036640">
    <property type="entry name" value="ABC1_TM_sf"/>
</dbReference>
<protein>
    <recommendedName>
        <fullName evidence="6">ABC transmembrane type-1 domain-containing protein</fullName>
    </recommendedName>
</protein>
<comment type="subcellular location">
    <subcellularLocation>
        <location evidence="1">Membrane</location>
        <topology evidence="1">Multi-pass membrane protein</topology>
    </subcellularLocation>
</comment>
<dbReference type="GO" id="GO:0015421">
    <property type="term" value="F:ABC-type oligopeptide transporter activity"/>
    <property type="evidence" value="ECO:0007669"/>
    <property type="project" value="TreeGrafter"/>
</dbReference>
<dbReference type="Pfam" id="PF00664">
    <property type="entry name" value="ABC_membrane"/>
    <property type="match status" value="1"/>
</dbReference>
<comment type="caution">
    <text evidence="7">The sequence shown here is derived from an EMBL/GenBank/DDBJ whole genome shotgun (WGS) entry which is preliminary data.</text>
</comment>
<accession>X0W120</accession>
<organism evidence="7">
    <name type="scientific">marine sediment metagenome</name>
    <dbReference type="NCBI Taxonomy" id="412755"/>
    <lineage>
        <taxon>unclassified sequences</taxon>
        <taxon>metagenomes</taxon>
        <taxon>ecological metagenomes</taxon>
    </lineage>
</organism>
<dbReference type="GO" id="GO:0005524">
    <property type="term" value="F:ATP binding"/>
    <property type="evidence" value="ECO:0007669"/>
    <property type="project" value="InterPro"/>
</dbReference>
<dbReference type="InterPro" id="IPR011527">
    <property type="entry name" value="ABC1_TM_dom"/>
</dbReference>